<sequence>MANPHEIQQEALLGRIASNVRKLNEVIEELNDKLNQLNATNEEISKFSNLWTAYHLNSMIHLDSRDILNTKSEL</sequence>
<reference evidence="1" key="1">
    <citation type="submission" date="2022-04" db="EMBL/GenBank/DDBJ databases">
        <title>Genome of the entomopathogenic fungus Entomophthora muscae.</title>
        <authorList>
            <person name="Elya C."/>
            <person name="Lovett B.R."/>
            <person name="Lee E."/>
            <person name="Macias A.M."/>
            <person name="Hajek A.E."/>
            <person name="De Bivort B.L."/>
            <person name="Kasson M.T."/>
            <person name="De Fine Licht H.H."/>
            <person name="Stajich J.E."/>
        </authorList>
    </citation>
    <scope>NUCLEOTIDE SEQUENCE</scope>
    <source>
        <strain evidence="1">Berkeley</strain>
    </source>
</reference>
<evidence type="ECO:0000313" key="1">
    <source>
        <dbReference type="EMBL" id="KAJ9088658.1"/>
    </source>
</evidence>
<protein>
    <submittedName>
        <fullName evidence="1">Uncharacterized protein</fullName>
    </submittedName>
</protein>
<proteinExistence type="predicted"/>
<organism evidence="1 2">
    <name type="scientific">Entomophthora muscae</name>
    <dbReference type="NCBI Taxonomy" id="34485"/>
    <lineage>
        <taxon>Eukaryota</taxon>
        <taxon>Fungi</taxon>
        <taxon>Fungi incertae sedis</taxon>
        <taxon>Zoopagomycota</taxon>
        <taxon>Entomophthoromycotina</taxon>
        <taxon>Entomophthoromycetes</taxon>
        <taxon>Entomophthorales</taxon>
        <taxon>Entomophthoraceae</taxon>
        <taxon>Entomophthora</taxon>
    </lineage>
</organism>
<gene>
    <name evidence="1" type="ORF">DSO57_1020989</name>
</gene>
<dbReference type="EMBL" id="QTSX02000100">
    <property type="protein sequence ID" value="KAJ9088658.1"/>
    <property type="molecule type" value="Genomic_DNA"/>
</dbReference>
<name>A0ACC2UNP8_9FUNG</name>
<keyword evidence="2" id="KW-1185">Reference proteome</keyword>
<comment type="caution">
    <text evidence="1">The sequence shown here is derived from an EMBL/GenBank/DDBJ whole genome shotgun (WGS) entry which is preliminary data.</text>
</comment>
<evidence type="ECO:0000313" key="2">
    <source>
        <dbReference type="Proteomes" id="UP001165960"/>
    </source>
</evidence>
<accession>A0ACC2UNP8</accession>
<dbReference type="Proteomes" id="UP001165960">
    <property type="component" value="Unassembled WGS sequence"/>
</dbReference>